<keyword evidence="3" id="KW-1185">Reference proteome</keyword>
<dbReference type="Proteomes" id="UP000241769">
    <property type="component" value="Unassembled WGS sequence"/>
</dbReference>
<sequence>MFNLNFDAPSDIPKPQTPKPRRSEIKRRNDEGHNHSWTISRNLWFHISSGRCPAEKGEQAYVCLSRLVTGVSGHIRASTLTTAGSSTSCL</sequence>
<evidence type="ECO:0000313" key="2">
    <source>
        <dbReference type="EMBL" id="PRP81960.1"/>
    </source>
</evidence>
<dbReference type="AlphaFoldDB" id="A0A2P6NDD3"/>
<feature type="compositionally biased region" description="Basic and acidic residues" evidence="1">
    <location>
        <begin position="21"/>
        <end position="34"/>
    </location>
</feature>
<evidence type="ECO:0000313" key="3">
    <source>
        <dbReference type="Proteomes" id="UP000241769"/>
    </source>
</evidence>
<reference evidence="2 3" key="1">
    <citation type="journal article" date="2018" name="Genome Biol. Evol.">
        <title>Multiple Roots of Fruiting Body Formation in Amoebozoa.</title>
        <authorList>
            <person name="Hillmann F."/>
            <person name="Forbes G."/>
            <person name="Novohradska S."/>
            <person name="Ferling I."/>
            <person name="Riege K."/>
            <person name="Groth M."/>
            <person name="Westermann M."/>
            <person name="Marz M."/>
            <person name="Spaller T."/>
            <person name="Winckler T."/>
            <person name="Schaap P."/>
            <person name="Glockner G."/>
        </authorList>
    </citation>
    <scope>NUCLEOTIDE SEQUENCE [LARGE SCALE GENOMIC DNA]</scope>
    <source>
        <strain evidence="2 3">Jena</strain>
    </source>
</reference>
<protein>
    <submittedName>
        <fullName evidence="2">Uncharacterized protein</fullName>
    </submittedName>
</protein>
<feature type="region of interest" description="Disordered" evidence="1">
    <location>
        <begin position="1"/>
        <end position="34"/>
    </location>
</feature>
<proteinExistence type="predicted"/>
<accession>A0A2P6NDD3</accession>
<organism evidence="2 3">
    <name type="scientific">Planoprotostelium fungivorum</name>
    <dbReference type="NCBI Taxonomy" id="1890364"/>
    <lineage>
        <taxon>Eukaryota</taxon>
        <taxon>Amoebozoa</taxon>
        <taxon>Evosea</taxon>
        <taxon>Variosea</taxon>
        <taxon>Cavosteliida</taxon>
        <taxon>Cavosteliaceae</taxon>
        <taxon>Planoprotostelium</taxon>
    </lineage>
</organism>
<gene>
    <name evidence="2" type="ORF">PROFUN_10532</name>
</gene>
<dbReference type="InParanoid" id="A0A2P6NDD3"/>
<dbReference type="EMBL" id="MDYQ01000113">
    <property type="protein sequence ID" value="PRP81960.1"/>
    <property type="molecule type" value="Genomic_DNA"/>
</dbReference>
<comment type="caution">
    <text evidence="2">The sequence shown here is derived from an EMBL/GenBank/DDBJ whole genome shotgun (WGS) entry which is preliminary data.</text>
</comment>
<name>A0A2P6NDD3_9EUKA</name>
<evidence type="ECO:0000256" key="1">
    <source>
        <dbReference type="SAM" id="MobiDB-lite"/>
    </source>
</evidence>